<organism evidence="2 4">
    <name type="scientific">Phytophthora infestans</name>
    <name type="common">Potato late blight agent</name>
    <name type="synonym">Botrytis infestans</name>
    <dbReference type="NCBI Taxonomy" id="4787"/>
    <lineage>
        <taxon>Eukaryota</taxon>
        <taxon>Sar</taxon>
        <taxon>Stramenopiles</taxon>
        <taxon>Oomycota</taxon>
        <taxon>Peronosporomycetes</taxon>
        <taxon>Peronosporales</taxon>
        <taxon>Peronosporaceae</taxon>
        <taxon>Phytophthora</taxon>
    </lineage>
</organism>
<name>A0A833WB29_PHYIN</name>
<evidence type="ECO:0000313" key="3">
    <source>
        <dbReference type="EMBL" id="KAF4145017.1"/>
    </source>
</evidence>
<reference evidence="2" key="1">
    <citation type="submission" date="2020-04" db="EMBL/GenBank/DDBJ databases">
        <title>Hybrid Assembly of Korean Phytophthora infestans isolates.</title>
        <authorList>
            <person name="Prokchorchik M."/>
            <person name="Lee Y."/>
            <person name="Seo J."/>
            <person name="Cho J.-H."/>
            <person name="Park Y.-E."/>
            <person name="Jang D.-C."/>
            <person name="Im J.-S."/>
            <person name="Choi J.-G."/>
            <person name="Park H.-J."/>
            <person name="Lee G.-B."/>
            <person name="Lee Y.-G."/>
            <person name="Hong S.-Y."/>
            <person name="Cho K."/>
            <person name="Sohn K.H."/>
        </authorList>
    </citation>
    <scope>NUCLEOTIDE SEQUENCE</scope>
    <source>
        <strain evidence="2">KR_1_A1</strain>
        <strain evidence="3">KR_2_A2</strain>
    </source>
</reference>
<comment type="caution">
    <text evidence="2">The sequence shown here is derived from an EMBL/GenBank/DDBJ whole genome shotgun (WGS) entry which is preliminary data.</text>
</comment>
<dbReference type="Proteomes" id="UP000704712">
    <property type="component" value="Unassembled WGS sequence"/>
</dbReference>
<feature type="region of interest" description="Disordered" evidence="1">
    <location>
        <begin position="1"/>
        <end position="29"/>
    </location>
</feature>
<sequence length="65" mass="7076">MSGESGADDNEQKRAPRGNCTFRQTDNTSPVVALNGEEVAIKSVVTGIAMSTRPEGFHRYESMED</sequence>
<keyword evidence="4" id="KW-1185">Reference proteome</keyword>
<protein>
    <submittedName>
        <fullName evidence="2">Uncharacterized protein</fullName>
    </submittedName>
</protein>
<dbReference type="EMBL" id="WSZM01000282">
    <property type="protein sequence ID" value="KAF4036063.1"/>
    <property type="molecule type" value="Genomic_DNA"/>
</dbReference>
<proteinExistence type="predicted"/>
<evidence type="ECO:0000313" key="2">
    <source>
        <dbReference type="EMBL" id="KAF4036063.1"/>
    </source>
</evidence>
<dbReference type="AlphaFoldDB" id="A0A833WB29"/>
<evidence type="ECO:0000313" key="4">
    <source>
        <dbReference type="Proteomes" id="UP000602510"/>
    </source>
</evidence>
<dbReference type="EMBL" id="JAACNO010000765">
    <property type="protein sequence ID" value="KAF4145017.1"/>
    <property type="molecule type" value="Genomic_DNA"/>
</dbReference>
<gene>
    <name evidence="2" type="ORF">GN244_ATG11879</name>
    <name evidence="3" type="ORF">GN958_ATG05724</name>
</gene>
<dbReference type="Proteomes" id="UP000602510">
    <property type="component" value="Unassembled WGS sequence"/>
</dbReference>
<accession>A0A833WB29</accession>
<evidence type="ECO:0000256" key="1">
    <source>
        <dbReference type="SAM" id="MobiDB-lite"/>
    </source>
</evidence>